<dbReference type="GO" id="GO:0003723">
    <property type="term" value="F:RNA binding"/>
    <property type="evidence" value="ECO:0007669"/>
    <property type="project" value="UniProtKB-KW"/>
</dbReference>
<evidence type="ECO:0000313" key="4">
    <source>
        <dbReference type="Proteomes" id="UP000198394"/>
    </source>
</evidence>
<dbReference type="InterPro" id="IPR007855">
    <property type="entry name" value="RDRP"/>
</dbReference>
<dbReference type="AlphaFoldDB" id="A0A226QSV5"/>
<dbReference type="Proteomes" id="UP000198394">
    <property type="component" value="Unassembled WGS sequence"/>
</dbReference>
<comment type="caution">
    <text evidence="3">The sequence shown here is derived from an EMBL/GenBank/DDBJ whole genome shotgun (WGS) entry which is preliminary data.</text>
</comment>
<keyword evidence="4" id="KW-1185">Reference proteome</keyword>
<dbReference type="Pfam" id="PF07498">
    <property type="entry name" value="Rho_N"/>
    <property type="match status" value="1"/>
</dbReference>
<dbReference type="GO" id="GO:0030422">
    <property type="term" value="P:siRNA processing"/>
    <property type="evidence" value="ECO:0007669"/>
    <property type="project" value="TreeGrafter"/>
</dbReference>
<proteinExistence type="predicted"/>
<evidence type="ECO:0000313" key="3">
    <source>
        <dbReference type="EMBL" id="OXB95104.1"/>
    </source>
</evidence>
<dbReference type="EMBL" id="NDYL01000001">
    <property type="protein sequence ID" value="OXB95104.1"/>
    <property type="molecule type" value="Genomic_DNA"/>
</dbReference>
<name>A0A226QSV5_9BACL</name>
<feature type="domain" description="RDRP core" evidence="1">
    <location>
        <begin position="412"/>
        <end position="841"/>
    </location>
</feature>
<dbReference type="RefSeq" id="WP_089097494.1">
    <property type="nucleotide sequence ID" value="NZ_NDYL01000001.1"/>
</dbReference>
<dbReference type="Pfam" id="PF05183">
    <property type="entry name" value="RdRP"/>
    <property type="match status" value="1"/>
</dbReference>
<evidence type="ECO:0000259" key="2">
    <source>
        <dbReference type="Pfam" id="PF07498"/>
    </source>
</evidence>
<dbReference type="InterPro" id="IPR057596">
    <property type="entry name" value="RDRP_core"/>
</dbReference>
<protein>
    <submittedName>
        <fullName evidence="3">Uncharacterized protein</fullName>
    </submittedName>
</protein>
<accession>A0A226QSV5</accession>
<dbReference type="PANTHER" id="PTHR23079">
    <property type="entry name" value="RNA-DEPENDENT RNA POLYMERASE"/>
    <property type="match status" value="1"/>
</dbReference>
<evidence type="ECO:0000259" key="1">
    <source>
        <dbReference type="Pfam" id="PF05183"/>
    </source>
</evidence>
<reference evidence="3 4" key="1">
    <citation type="submission" date="2017-04" db="EMBL/GenBank/DDBJ databases">
        <title>The genome sequence of Parageobacillus galactosidasius DSM 18751.</title>
        <authorList>
            <person name="Ramaloko W.T."/>
            <person name="Koen N."/>
            <person name="Polliack S."/>
            <person name="Aliyu H."/>
            <person name="Lebre P."/>
            <person name="Mohr T."/>
            <person name="Oswald F."/>
            <person name="Zwick M."/>
            <person name="Neumann A."/>
            <person name="Syldatk C."/>
            <person name="Cowan D."/>
            <person name="De Maayer P."/>
        </authorList>
    </citation>
    <scope>NUCLEOTIDE SEQUENCE [LARGE SCALE GENOMIC DNA]</scope>
    <source>
        <strain evidence="3 4">DSM 18751</strain>
    </source>
</reference>
<feature type="domain" description="Rho termination factor-like N-terminal" evidence="2">
    <location>
        <begin position="5"/>
        <end position="36"/>
    </location>
</feature>
<gene>
    <name evidence="3" type="ORF">B9L23_07985</name>
</gene>
<organism evidence="3 4">
    <name type="scientific">Parageobacillus galactosidasius</name>
    <dbReference type="NCBI Taxonomy" id="883812"/>
    <lineage>
        <taxon>Bacteria</taxon>
        <taxon>Bacillati</taxon>
        <taxon>Bacillota</taxon>
        <taxon>Bacilli</taxon>
        <taxon>Bacillales</taxon>
        <taxon>Anoxybacillaceae</taxon>
        <taxon>Parageobacillus</taxon>
    </lineage>
</organism>
<sequence length="1251" mass="142498">MKHIKDMNVKELYAVAKVLGIRGRSKMNKAELLESLIMEGVVGMDKNGAIVYENQNTNMEVDVTMANNQPANTNEQKTTEEVVTMNNNANINNNQTTVEGADVKMTRQQKRAMEREFIKTMGQFIKALNNFDPVLAEEALNIVKKGRSARNALRIVKERNGKLSVIVDDFLNQYYVPRKFKPDKKAQVVVRKVNARELVFENGKFIATERFNDITDYSVGSGYMRTSVSDLLEETGLETYSVEGLSLNVSTRIMVVDLPENNEENEEFLKQLFAKGLYIRENGVEKHFVYALRSNAQARTLKAMFILNDGKYTIASFLRKLGVEPIVYAKLKDGVYTLDVTKPDKRKGLSATNTFPLFSFVFGNKIRKEANGDIVVYGKTPFKLRVVNDVYAYVKNGKFVVVDKDNKKLVELDASKFPQKLIVGDGTCFVSPRVAHIIGQETGKFGAAFQHRTGNIIKGMFVAVPDLHKYYEEDFIVFKSSIKGNLEEFLKAGHALEIRVARINPTARTMKQYTMFPYQFVHILNLSAEDMWNIVKKHLDLVKQMMNDPELLKKYVGMAHIDDDIADMDETEAEELDKALTTTLTKALFYSKGIALNDAYIKGLAFRFISIMIRRWMTGQIPVEGHYKYLIQDPKAILEALKANQRDEDGDIIVPEHVGLRPGQVVVAVHNEELDHEVCYEGKVALLRNPAVTQGEAAAVEAVHDDYYAAALKEGFYSNVVIVSCHDFALVRQGGADTDGDTSFVVFEPIIVESVHNMDKPAILDRYFVVNEKGEYVFKDGCPWPGAGGDEFVIKFKPEEYNDELIERIHEIEKKWVLRTLQQNKIGYLTDAATVLADKKRQLVYCIRKGMDVDGTPLHPAKRNFYYQLVHDFQHKIDWIRYAQGWEIDRAKHGGAYESHLAEQLAFVLDETCLPEICSYVANKKTGRRVWIKPLWFRVMRKTQTIEEMEAMYEEVKHKLPKVLSVLDQHFVNMMEWWSAFKAEFKQIQKEIEKHNLVAFLSPLGRFVQPEAVEELTSVLKPIMTDYNIRKKAILDSYKQQKEDLLKEELPHDVFEQRMEALEKARKQQFDALEDETLHAVKSSDVIEKYDDVTIGYVAYLVTYSANRTSKPSLSFAWKVMGDFVLKAIQKAVELESSTAANTEPTVLADKFVLQAYVAPHLTKEQVAQMIAATKEHGVVITRRRNDKGVYNYYVCVFNPATGKYDPVAVLFQNIVENFFLGSTIAKVSLDAVYTSGRYVVNIAGSRIVKW</sequence>
<dbReference type="InterPro" id="IPR011112">
    <property type="entry name" value="Rho-like_N"/>
</dbReference>
<dbReference type="GO" id="GO:0006353">
    <property type="term" value="P:DNA-templated transcription termination"/>
    <property type="evidence" value="ECO:0007669"/>
    <property type="project" value="InterPro"/>
</dbReference>
<dbReference type="PANTHER" id="PTHR23079:SF55">
    <property type="entry name" value="RNA-DIRECTED RNA POLYMERASE"/>
    <property type="match status" value="1"/>
</dbReference>
<dbReference type="GO" id="GO:0003968">
    <property type="term" value="F:RNA-directed RNA polymerase activity"/>
    <property type="evidence" value="ECO:0007669"/>
    <property type="project" value="InterPro"/>
</dbReference>